<dbReference type="Proteomes" id="UP000185696">
    <property type="component" value="Unassembled WGS sequence"/>
</dbReference>
<gene>
    <name evidence="2" type="ORF">BLA60_40270</name>
</gene>
<organism evidence="2 3">
    <name type="scientific">Actinophytocola xinjiangensis</name>
    <dbReference type="NCBI Taxonomy" id="485602"/>
    <lineage>
        <taxon>Bacteria</taxon>
        <taxon>Bacillati</taxon>
        <taxon>Actinomycetota</taxon>
        <taxon>Actinomycetes</taxon>
        <taxon>Pseudonocardiales</taxon>
        <taxon>Pseudonocardiaceae</taxon>
    </lineage>
</organism>
<name>A0A7Z0WCW9_9PSEU</name>
<dbReference type="EMBL" id="MSIF01000042">
    <property type="protein sequence ID" value="OLF04529.1"/>
    <property type="molecule type" value="Genomic_DNA"/>
</dbReference>
<sequence length="466" mass="49173">MKRLLLAGCALVLAATGCTATPPPRHEQEKPPAVALPADRDPRAVLSALRRIDLCAVLDRGATTAGIEGHTVRAVSPFACDLDFAEPRSFPVHLRVDPLPSGSRVTLPSTVIGGARAYVFSDGPCDVVLPVTFTVSIEIMDTGRSCAEAQPLLAGVVSALGDPDRVTTEPRWTACEVLSTAAVGHPSTDLGLDGCSDVPGKRGLWFDYPESFPRPKAQRGKAGDRSVWVSTDPSDSTCDVSWKPDDGPLAIIVRAATCDEALAMVAPVDRVLRQPPPEARPQRPLLYGPDEPDSPFAGACAYIDGLGSPEQCAPLTRVPIPGAGQQLVDLAADDVQVACSLALDPVTEHFGDQMRAVIVMTGDTPFCYLVTPRRQLEIGFTVSRSTVADERRDGARTTDIAGHRALVADCDVILCSVSVATSTDAEQQGVLSVTIRRGPLRGAEVPGDAGDKAQAVLGDIVRKHFG</sequence>
<reference evidence="2 3" key="1">
    <citation type="submission" date="2016-12" db="EMBL/GenBank/DDBJ databases">
        <title>The draft genome sequence of Actinophytocola xinjiangensis.</title>
        <authorList>
            <person name="Wang W."/>
            <person name="Yuan L."/>
        </authorList>
    </citation>
    <scope>NUCLEOTIDE SEQUENCE [LARGE SCALE GENOMIC DNA]</scope>
    <source>
        <strain evidence="2 3">CGMCC 4.4663</strain>
    </source>
</reference>
<dbReference type="AlphaFoldDB" id="A0A7Z0WCW9"/>
<evidence type="ECO:0008006" key="4">
    <source>
        <dbReference type="Google" id="ProtNLM"/>
    </source>
</evidence>
<dbReference type="RefSeq" id="WP_075138370.1">
    <property type="nucleotide sequence ID" value="NZ_MSIF01000042.1"/>
</dbReference>
<comment type="caution">
    <text evidence="2">The sequence shown here is derived from an EMBL/GenBank/DDBJ whole genome shotgun (WGS) entry which is preliminary data.</text>
</comment>
<feature type="signal peptide" evidence="1">
    <location>
        <begin position="1"/>
        <end position="20"/>
    </location>
</feature>
<feature type="chain" id="PRO_5038963159" description="DUF3558 domain-containing protein" evidence="1">
    <location>
        <begin position="21"/>
        <end position="466"/>
    </location>
</feature>
<proteinExistence type="predicted"/>
<dbReference type="PROSITE" id="PS51257">
    <property type="entry name" value="PROKAR_LIPOPROTEIN"/>
    <property type="match status" value="1"/>
</dbReference>
<accession>A0A7Z0WCW9</accession>
<keyword evidence="1" id="KW-0732">Signal</keyword>
<keyword evidence="3" id="KW-1185">Reference proteome</keyword>
<evidence type="ECO:0000313" key="3">
    <source>
        <dbReference type="Proteomes" id="UP000185696"/>
    </source>
</evidence>
<evidence type="ECO:0000256" key="1">
    <source>
        <dbReference type="SAM" id="SignalP"/>
    </source>
</evidence>
<dbReference type="OrthoDB" id="3589247at2"/>
<protein>
    <recommendedName>
        <fullName evidence="4">DUF3558 domain-containing protein</fullName>
    </recommendedName>
</protein>
<evidence type="ECO:0000313" key="2">
    <source>
        <dbReference type="EMBL" id="OLF04529.1"/>
    </source>
</evidence>